<dbReference type="Gene3D" id="2.60.40.2880">
    <property type="entry name" value="MmpS1-5, C-terminal soluble domain"/>
    <property type="match status" value="1"/>
</dbReference>
<evidence type="ECO:0000259" key="10">
    <source>
        <dbReference type="PROSITE" id="PS50011"/>
    </source>
</evidence>
<dbReference type="PANTHER" id="PTHR43289">
    <property type="entry name" value="MITOGEN-ACTIVATED PROTEIN KINASE KINASE KINASE 20-RELATED"/>
    <property type="match status" value="1"/>
</dbReference>
<dbReference type="InterPro" id="IPR011009">
    <property type="entry name" value="Kinase-like_dom_sf"/>
</dbReference>
<dbReference type="EC" id="2.7.11.1" evidence="1"/>
<comment type="caution">
    <text evidence="11">The sequence shown here is derived from an EMBL/GenBank/DDBJ whole genome shotgun (WGS) entry which is preliminary data.</text>
</comment>
<keyword evidence="5 11" id="KW-0418">Kinase</keyword>
<dbReference type="CDD" id="cd14014">
    <property type="entry name" value="STKc_PknB_like"/>
    <property type="match status" value="1"/>
</dbReference>
<dbReference type="PROSITE" id="PS50011">
    <property type="entry name" value="PROTEIN_KINASE_DOM"/>
    <property type="match status" value="1"/>
</dbReference>
<evidence type="ECO:0000256" key="9">
    <source>
        <dbReference type="SAM" id="Phobius"/>
    </source>
</evidence>
<evidence type="ECO:0000256" key="8">
    <source>
        <dbReference type="SAM" id="MobiDB-lite"/>
    </source>
</evidence>
<dbReference type="InterPro" id="IPR000719">
    <property type="entry name" value="Prot_kinase_dom"/>
</dbReference>
<feature type="compositionally biased region" description="Low complexity" evidence="8">
    <location>
        <begin position="291"/>
        <end position="316"/>
    </location>
</feature>
<evidence type="ECO:0000256" key="2">
    <source>
        <dbReference type="ARBA" id="ARBA00022527"/>
    </source>
</evidence>
<dbReference type="PANTHER" id="PTHR43289:SF6">
    <property type="entry name" value="SERINE_THREONINE-PROTEIN KINASE NEKL-3"/>
    <property type="match status" value="1"/>
</dbReference>
<keyword evidence="6 7" id="KW-0067">ATP-binding</keyword>
<evidence type="ECO:0000256" key="1">
    <source>
        <dbReference type="ARBA" id="ARBA00012513"/>
    </source>
</evidence>
<name>A0ABV1K6B2_9PSEU</name>
<dbReference type="RefSeq" id="WP_349297103.1">
    <property type="nucleotide sequence ID" value="NZ_JBEDNQ010000002.1"/>
</dbReference>
<evidence type="ECO:0000256" key="4">
    <source>
        <dbReference type="ARBA" id="ARBA00022741"/>
    </source>
</evidence>
<dbReference type="GO" id="GO:0016301">
    <property type="term" value="F:kinase activity"/>
    <property type="evidence" value="ECO:0007669"/>
    <property type="project" value="UniProtKB-KW"/>
</dbReference>
<keyword evidence="3" id="KW-0808">Transferase</keyword>
<dbReference type="PROSITE" id="PS00107">
    <property type="entry name" value="PROTEIN_KINASE_ATP"/>
    <property type="match status" value="1"/>
</dbReference>
<dbReference type="Proteomes" id="UP001494902">
    <property type="component" value="Unassembled WGS sequence"/>
</dbReference>
<organism evidence="11 12">
    <name type="scientific">Pseudonocardia nematodicida</name>
    <dbReference type="NCBI Taxonomy" id="1206997"/>
    <lineage>
        <taxon>Bacteria</taxon>
        <taxon>Bacillati</taxon>
        <taxon>Actinomycetota</taxon>
        <taxon>Actinomycetes</taxon>
        <taxon>Pseudonocardiales</taxon>
        <taxon>Pseudonocardiaceae</taxon>
        <taxon>Pseudonocardia</taxon>
    </lineage>
</organism>
<dbReference type="InterPro" id="IPR017441">
    <property type="entry name" value="Protein_kinase_ATP_BS"/>
</dbReference>
<keyword evidence="9" id="KW-0812">Transmembrane</keyword>
<evidence type="ECO:0000256" key="5">
    <source>
        <dbReference type="ARBA" id="ARBA00022777"/>
    </source>
</evidence>
<feature type="domain" description="Protein kinase" evidence="10">
    <location>
        <begin position="10"/>
        <end position="268"/>
    </location>
</feature>
<feature type="binding site" evidence="7">
    <location>
        <position position="39"/>
    </location>
    <ligand>
        <name>ATP</name>
        <dbReference type="ChEBI" id="CHEBI:30616"/>
    </ligand>
</feature>
<accession>A0ABV1K6B2</accession>
<keyword evidence="12" id="KW-1185">Reference proteome</keyword>
<dbReference type="EMBL" id="JBEDNQ010000002">
    <property type="protein sequence ID" value="MEQ3550015.1"/>
    <property type="molecule type" value="Genomic_DNA"/>
</dbReference>
<dbReference type="PROSITE" id="PS00108">
    <property type="entry name" value="PROTEIN_KINASE_ST"/>
    <property type="match status" value="1"/>
</dbReference>
<dbReference type="SUPFAM" id="SSF56112">
    <property type="entry name" value="Protein kinase-like (PK-like)"/>
    <property type="match status" value="1"/>
</dbReference>
<dbReference type="InterPro" id="IPR038468">
    <property type="entry name" value="MmpS_C"/>
</dbReference>
<dbReference type="Gene3D" id="1.10.510.10">
    <property type="entry name" value="Transferase(Phosphotransferase) domain 1"/>
    <property type="match status" value="1"/>
</dbReference>
<proteinExistence type="predicted"/>
<feature type="region of interest" description="Disordered" evidence="8">
    <location>
        <begin position="356"/>
        <end position="398"/>
    </location>
</feature>
<keyword evidence="9" id="KW-1133">Transmembrane helix</keyword>
<dbReference type="InterPro" id="IPR008271">
    <property type="entry name" value="Ser/Thr_kinase_AS"/>
</dbReference>
<feature type="transmembrane region" description="Helical" evidence="9">
    <location>
        <begin position="326"/>
        <end position="346"/>
    </location>
</feature>
<keyword evidence="2" id="KW-0723">Serine/threonine-protein kinase</keyword>
<evidence type="ECO:0000256" key="7">
    <source>
        <dbReference type="PROSITE-ProRule" id="PRU10141"/>
    </source>
</evidence>
<keyword evidence="9" id="KW-0472">Membrane</keyword>
<evidence type="ECO:0000313" key="12">
    <source>
        <dbReference type="Proteomes" id="UP001494902"/>
    </source>
</evidence>
<reference evidence="11 12" key="1">
    <citation type="submission" date="2024-03" db="EMBL/GenBank/DDBJ databases">
        <title>Draft genome sequence of Pseudonocardia nematodicida JCM 31783.</title>
        <authorList>
            <person name="Butdee W."/>
            <person name="Duangmal K."/>
        </authorList>
    </citation>
    <scope>NUCLEOTIDE SEQUENCE [LARGE SCALE GENOMIC DNA]</scope>
    <source>
        <strain evidence="11 12">JCM 31783</strain>
    </source>
</reference>
<evidence type="ECO:0000256" key="6">
    <source>
        <dbReference type="ARBA" id="ARBA00022840"/>
    </source>
</evidence>
<evidence type="ECO:0000313" key="11">
    <source>
        <dbReference type="EMBL" id="MEQ3550015.1"/>
    </source>
</evidence>
<feature type="compositionally biased region" description="Low complexity" evidence="8">
    <location>
        <begin position="374"/>
        <end position="396"/>
    </location>
</feature>
<dbReference type="Pfam" id="PF00069">
    <property type="entry name" value="Pkinase"/>
    <property type="match status" value="1"/>
</dbReference>
<keyword evidence="4 7" id="KW-0547">Nucleotide-binding</keyword>
<feature type="region of interest" description="Disordered" evidence="8">
    <location>
        <begin position="281"/>
        <end position="316"/>
    </location>
</feature>
<gene>
    <name evidence="11" type="ORF">WIS52_05990</name>
</gene>
<evidence type="ECO:0000256" key="3">
    <source>
        <dbReference type="ARBA" id="ARBA00022679"/>
    </source>
</evidence>
<protein>
    <recommendedName>
        <fullName evidence="1">non-specific serine/threonine protein kinase</fullName>
        <ecNumber evidence="1">2.7.11.1</ecNumber>
    </recommendedName>
</protein>
<dbReference type="Gene3D" id="3.30.200.20">
    <property type="entry name" value="Phosphorylase Kinase, domain 1"/>
    <property type="match status" value="1"/>
</dbReference>
<sequence length="488" mass="51120">MNEGEQLGDYRIDGLLGRGGMGEVHQAVDTRRARSVALKVLRADTAGDPEFRERFRREAGATASLRSPHIVPIHDFGEIDGRLFIDMRLIQGTGLDTVLAHGPLPVRRAVTIVAQVAEGLEHAHEHGVLHRDVKPSNILLTPTDFVYLVDFGIANHADGRDPGLTATGMTIGTWAYMAPERFEAGETDRRADVYSLACVLAECLLGRRPFEGTAPATLMKAHLVTEPPRPSRERADVPSALDDVVARGMAKDPAERFGSALELAAAAIAAASGRAPTLVAAMPGRSGSGHPGSSASGSKPATTAVAPGAGTRTAAPRRFGRLRRNLLVVAGAAALAIAVLSGMVLGRAGAPTQAAPSQESVAAAEPTPAPLAEPTPSASSNSPAARPAADPGRPSGYTYTVDGNYPARLIYIDANGDRITTDETATPWSITFDTSAWGSDAQPSLSAFTTSTRGDTYLECTITDAEGRVVANQRKETASAMVMCMSFG</sequence>
<dbReference type="SMART" id="SM00220">
    <property type="entry name" value="S_TKc"/>
    <property type="match status" value="1"/>
</dbReference>